<accession>A0ABW9QST6</accession>
<keyword evidence="2" id="KW-1185">Reference proteome</keyword>
<dbReference type="EMBL" id="WJHE01000289">
    <property type="protein sequence ID" value="MST32426.1"/>
    <property type="molecule type" value="Genomic_DNA"/>
</dbReference>
<reference evidence="1 2" key="1">
    <citation type="submission" date="2019-11" db="EMBL/GenBank/DDBJ databases">
        <title>Acidiferrimicrobium australis gen. nov., sp. nov., an acidophilic and obligately heterotrophic, member of the Actinobacteria that catalyses dissimilatory oxido- reduction of iron isolated from metal-rich acidic water in Chile.</title>
        <authorList>
            <person name="Gonzalez D."/>
            <person name="Huber K."/>
            <person name="Hedrich S."/>
            <person name="Rojas-Villalobos C."/>
            <person name="Quatrini R."/>
            <person name="Dinamarca M.A."/>
            <person name="Schwarz A."/>
            <person name="Canales C."/>
            <person name="Nancucheo I."/>
        </authorList>
    </citation>
    <scope>NUCLEOTIDE SEQUENCE [LARGE SCALE GENOMIC DNA]</scope>
    <source>
        <strain evidence="1 2">USS-CCA1</strain>
    </source>
</reference>
<sequence length="216" mass="23000">MSSTLRRRVGALGALGALALGVAGCGAHYGFDGPLRSTGGKGNLDEMVQEDIAYHTTIDFTDQVQNYGHGPVQLLAVKPIDIPGLRPPKLAHLAVLHSPDIFDGFRGWPPRSLNERLSRHVMAVPRYGQLEKLDGFTVPPGVPGHPVSIRRAVAEVVVGIQLPPGLQAAGLAGLVVTYRAGNSTYHSAAWTAMVLEHHQKGPSADQVFARMKRIGG</sequence>
<protein>
    <recommendedName>
        <fullName evidence="3">DUF3105 domain-containing protein</fullName>
    </recommendedName>
</protein>
<dbReference type="PROSITE" id="PS51257">
    <property type="entry name" value="PROKAR_LIPOPROTEIN"/>
    <property type="match status" value="1"/>
</dbReference>
<comment type="caution">
    <text evidence="1">The sequence shown here is derived from an EMBL/GenBank/DDBJ whole genome shotgun (WGS) entry which is preliminary data.</text>
</comment>
<proteinExistence type="predicted"/>
<gene>
    <name evidence="1" type="ORF">GHK86_06790</name>
</gene>
<evidence type="ECO:0000313" key="1">
    <source>
        <dbReference type="EMBL" id="MST32426.1"/>
    </source>
</evidence>
<dbReference type="Proteomes" id="UP000437736">
    <property type="component" value="Unassembled WGS sequence"/>
</dbReference>
<evidence type="ECO:0008006" key="3">
    <source>
        <dbReference type="Google" id="ProtNLM"/>
    </source>
</evidence>
<organism evidence="1 2">
    <name type="scientific">Acidiferrimicrobium australe</name>
    <dbReference type="NCBI Taxonomy" id="2664430"/>
    <lineage>
        <taxon>Bacteria</taxon>
        <taxon>Bacillati</taxon>
        <taxon>Actinomycetota</taxon>
        <taxon>Acidimicrobiia</taxon>
        <taxon>Acidimicrobiales</taxon>
        <taxon>Acidimicrobiaceae</taxon>
        <taxon>Acidiferrimicrobium</taxon>
    </lineage>
</organism>
<name>A0ABW9QST6_9ACTN</name>
<evidence type="ECO:0000313" key="2">
    <source>
        <dbReference type="Proteomes" id="UP000437736"/>
    </source>
</evidence>